<reference evidence="1 2" key="2">
    <citation type="journal article" date="2014" name="FEMS Microbiol. Lett.">
        <title>Draft genomic DNA sequence of the facultatively methylotrophic bacterium Acidomonas methanolica type strain MB58.</title>
        <authorList>
            <person name="Higashiura N."/>
            <person name="Hadano H."/>
            <person name="Hirakawa H."/>
            <person name="Matsutani M."/>
            <person name="Takabe S."/>
            <person name="Matsushita K."/>
            <person name="Azuma Y."/>
        </authorList>
    </citation>
    <scope>NUCLEOTIDE SEQUENCE [LARGE SCALE GENOMIC DNA]</scope>
    <source>
        <strain evidence="1 2">MB58</strain>
    </source>
</reference>
<accession>A0A023D2M2</accession>
<protein>
    <submittedName>
        <fullName evidence="1">Uncharacterized protein</fullName>
    </submittedName>
</protein>
<dbReference type="EMBL" id="BAND01000022">
    <property type="protein sequence ID" value="GAJ28408.1"/>
    <property type="molecule type" value="Genomic_DNA"/>
</dbReference>
<reference evidence="2" key="1">
    <citation type="journal article" date="2014" name="FEMS Microbiol. Lett.">
        <title>Draft Genomic DNA Sequence of the Facultatively Methylotrophic Bacterium Acidomonas methanolica type strain MB58.</title>
        <authorList>
            <person name="Higashiura N."/>
            <person name="Hadano H."/>
            <person name="Hirakawa H."/>
            <person name="Matsutani M."/>
            <person name="Takabe S."/>
            <person name="Matsushita K."/>
            <person name="Azuma Y."/>
        </authorList>
    </citation>
    <scope>NUCLEOTIDE SEQUENCE [LARGE SCALE GENOMIC DNA]</scope>
    <source>
        <strain evidence="2">MB58</strain>
    </source>
</reference>
<evidence type="ECO:0000313" key="2">
    <source>
        <dbReference type="Proteomes" id="UP000019760"/>
    </source>
</evidence>
<dbReference type="Proteomes" id="UP000019760">
    <property type="component" value="Unassembled WGS sequence"/>
</dbReference>
<sequence length="332" mass="35713">MIPTMARNAAVAVADAIRRSPRRAALVAAAAFGAWQVLAPGDNDDRRAAREVLATVRAWPEGQGSMDRDASRRLCRRVNDESFIDGLGFLGNVDRRKMALPTPDYDANTAGAYFGGGPRGVAPSPFLQALMDAGVVRRVPVTIVTRTHQPTAAALDYVPLQDTIGGPLPPPPTRQFEDTESRMDADLFIAPGDGAAWFIANPDLRKGLMGIAPASTPRIVPVRDGTGNAAVPPGLVTPDGICYPLRADRVLEYTDAKTVGYKLREITVAILMKPRTMPGWVSDPRVFGALMGAPVLPEDVRVWTFRNAGDGWRLSGLTDMRDMASNGHYLGD</sequence>
<dbReference type="RefSeq" id="WP_042056958.1">
    <property type="nucleotide sequence ID" value="NZ_BAND01000022.1"/>
</dbReference>
<evidence type="ECO:0000313" key="1">
    <source>
        <dbReference type="EMBL" id="GAJ28408.1"/>
    </source>
</evidence>
<dbReference type="AlphaFoldDB" id="A0A023D2M2"/>
<dbReference type="OrthoDB" id="7224174at2"/>
<comment type="caution">
    <text evidence="1">The sequence shown here is derived from an EMBL/GenBank/DDBJ whole genome shotgun (WGS) entry which is preliminary data.</text>
</comment>
<name>A0A023D2M2_ACIMT</name>
<gene>
    <name evidence="1" type="ORF">Amme_022_006</name>
</gene>
<organism evidence="1 2">
    <name type="scientific">Acidomonas methanolica NBRC 104435</name>
    <dbReference type="NCBI Taxonomy" id="1231351"/>
    <lineage>
        <taxon>Bacteria</taxon>
        <taxon>Pseudomonadati</taxon>
        <taxon>Pseudomonadota</taxon>
        <taxon>Alphaproteobacteria</taxon>
        <taxon>Acetobacterales</taxon>
        <taxon>Acetobacteraceae</taxon>
        <taxon>Acidomonas</taxon>
    </lineage>
</organism>
<keyword evidence="2" id="KW-1185">Reference proteome</keyword>
<proteinExistence type="predicted"/>